<evidence type="ECO:0000259" key="2">
    <source>
        <dbReference type="Pfam" id="PF01582"/>
    </source>
</evidence>
<proteinExistence type="predicted"/>
<dbReference type="GO" id="GO:0006952">
    <property type="term" value="P:defense response"/>
    <property type="evidence" value="ECO:0007669"/>
    <property type="project" value="InterPro"/>
</dbReference>
<dbReference type="PRINTS" id="PR00364">
    <property type="entry name" value="DISEASERSIST"/>
</dbReference>
<reference evidence="3" key="1">
    <citation type="submission" date="2013-07" db="EMBL/GenBank/DDBJ databases">
        <title>The genome of Eucalyptus grandis.</title>
        <authorList>
            <person name="Schmutz J."/>
            <person name="Hayes R."/>
            <person name="Myburg A."/>
            <person name="Tuskan G."/>
            <person name="Grattapaglia D."/>
            <person name="Rokhsar D.S."/>
        </authorList>
    </citation>
    <scope>NUCLEOTIDE SEQUENCE</scope>
    <source>
        <tissue evidence="3">Leaf extractions</tissue>
    </source>
</reference>
<dbReference type="InterPro" id="IPR044974">
    <property type="entry name" value="Disease_R_plants"/>
</dbReference>
<gene>
    <name evidence="3" type="ORF">EUGRSUZ_J01316</name>
</gene>
<dbReference type="PANTHER" id="PTHR11017:SF570">
    <property type="entry name" value="DISEASE RESISTANCE PROTEIN (TIR-NBS CLASS)-RELATED"/>
    <property type="match status" value="1"/>
</dbReference>
<dbReference type="InterPro" id="IPR035897">
    <property type="entry name" value="Toll_tir_struct_dom_sf"/>
</dbReference>
<dbReference type="InterPro" id="IPR002182">
    <property type="entry name" value="NB-ARC"/>
</dbReference>
<feature type="domain" description="TIR" evidence="2">
    <location>
        <begin position="1"/>
        <end position="64"/>
    </location>
</feature>
<name>A0A059ACP9_EUCGR</name>
<dbReference type="Gramene" id="KCW51862">
    <property type="protein sequence ID" value="KCW51862"/>
    <property type="gene ID" value="EUGRSUZ_J01316"/>
</dbReference>
<dbReference type="GO" id="GO:0043531">
    <property type="term" value="F:ADP binding"/>
    <property type="evidence" value="ECO:0007669"/>
    <property type="project" value="InterPro"/>
</dbReference>
<dbReference type="OMA" id="MEWPSIN"/>
<dbReference type="InterPro" id="IPR027417">
    <property type="entry name" value="P-loop_NTPase"/>
</dbReference>
<accession>A0A059ACP9</accession>
<feature type="domain" description="NB-ARC" evidence="1">
    <location>
        <begin position="83"/>
        <end position="196"/>
    </location>
</feature>
<evidence type="ECO:0000259" key="1">
    <source>
        <dbReference type="Pfam" id="PF00931"/>
    </source>
</evidence>
<dbReference type="AlphaFoldDB" id="A0A059ACP9"/>
<sequence length="206" mass="23315">MPIFYNIAPSEVRNQTGSYGEAINLHINKWRYTDETIHNWKLGSFAITTIRGKCEFTEEVVWKLLIELKKNYLAVSNCLVEMDDQVDQIMEKISEQTTGTNIVGIHGMGGVGKTTLATIVYNKLSADFDNCCFLSNIRETKIVSLQNQLISKVLRMEWPSINSINEGITEIKNRLSSKNILIVFDDVDQSTQLEALVGTGQCWFGR</sequence>
<dbReference type="Pfam" id="PF01582">
    <property type="entry name" value="TIR"/>
    <property type="match status" value="1"/>
</dbReference>
<dbReference type="STRING" id="71139.A0A059ACP9"/>
<dbReference type="GO" id="GO:0007165">
    <property type="term" value="P:signal transduction"/>
    <property type="evidence" value="ECO:0007669"/>
    <property type="project" value="InterPro"/>
</dbReference>
<evidence type="ECO:0000313" key="3">
    <source>
        <dbReference type="EMBL" id="KCW51862.1"/>
    </source>
</evidence>
<organism evidence="3">
    <name type="scientific">Eucalyptus grandis</name>
    <name type="common">Flooded gum</name>
    <dbReference type="NCBI Taxonomy" id="71139"/>
    <lineage>
        <taxon>Eukaryota</taxon>
        <taxon>Viridiplantae</taxon>
        <taxon>Streptophyta</taxon>
        <taxon>Embryophyta</taxon>
        <taxon>Tracheophyta</taxon>
        <taxon>Spermatophyta</taxon>
        <taxon>Magnoliopsida</taxon>
        <taxon>eudicotyledons</taxon>
        <taxon>Gunneridae</taxon>
        <taxon>Pentapetalae</taxon>
        <taxon>rosids</taxon>
        <taxon>malvids</taxon>
        <taxon>Myrtales</taxon>
        <taxon>Myrtaceae</taxon>
        <taxon>Myrtoideae</taxon>
        <taxon>Eucalypteae</taxon>
        <taxon>Eucalyptus</taxon>
    </lineage>
</organism>
<dbReference type="InParanoid" id="A0A059ACP9"/>
<dbReference type="EMBL" id="KK198762">
    <property type="protein sequence ID" value="KCW51862.1"/>
    <property type="molecule type" value="Genomic_DNA"/>
</dbReference>
<dbReference type="Gene3D" id="3.40.50.300">
    <property type="entry name" value="P-loop containing nucleotide triphosphate hydrolases"/>
    <property type="match status" value="1"/>
</dbReference>
<dbReference type="InterPro" id="IPR000157">
    <property type="entry name" value="TIR_dom"/>
</dbReference>
<dbReference type="PANTHER" id="PTHR11017">
    <property type="entry name" value="LEUCINE-RICH REPEAT-CONTAINING PROTEIN"/>
    <property type="match status" value="1"/>
</dbReference>
<dbReference type="Pfam" id="PF00931">
    <property type="entry name" value="NB-ARC"/>
    <property type="match status" value="1"/>
</dbReference>
<dbReference type="Gene3D" id="3.40.50.10140">
    <property type="entry name" value="Toll/interleukin-1 receptor homology (TIR) domain"/>
    <property type="match status" value="1"/>
</dbReference>
<evidence type="ECO:0008006" key="4">
    <source>
        <dbReference type="Google" id="ProtNLM"/>
    </source>
</evidence>
<dbReference type="SUPFAM" id="SSF52540">
    <property type="entry name" value="P-loop containing nucleoside triphosphate hydrolases"/>
    <property type="match status" value="1"/>
</dbReference>
<protein>
    <recommendedName>
        <fullName evidence="4">NB-ARC domain-containing protein</fullName>
    </recommendedName>
</protein>